<name>A0A943IRW1_9FIRM</name>
<evidence type="ECO:0000313" key="2">
    <source>
        <dbReference type="Proteomes" id="UP000733372"/>
    </source>
</evidence>
<protein>
    <submittedName>
        <fullName evidence="1">Phage tail family protein</fullName>
    </submittedName>
</protein>
<reference evidence="1" key="1">
    <citation type="submission" date="2021-02" db="EMBL/GenBank/DDBJ databases">
        <title>Infant gut strain persistence is associated with maternal origin, phylogeny, and functional potential including surface adhesion and iron acquisition.</title>
        <authorList>
            <person name="Lou Y.C."/>
        </authorList>
    </citation>
    <scope>NUCLEOTIDE SEQUENCE</scope>
    <source>
        <strain evidence="1">L3_101_367G1_dasL3_101_367G1_metabat.metabat.26</strain>
    </source>
</reference>
<sequence length="285" mass="31850">MPVFDAIFTASSGQSFSFGYKAGVLYSIDPIGDLPVELETSQGYQQVGATVESRSISGVTRTITGRILRNTAYLKRQLRDIFTPGATGRLTVAGKYYCDAEVQRCPAISAANLWPTFSFQLYCPNPYWRSVSETSVSLFYTQPAFRLPVCYSTHQFGLRIQSDFLKLSNPGPDTQDFVLTLTAQGVVRNPGVRDLATGEYLRFLTEMQDGDVIRLWREDGRLRIEQIIDGETFNAFELLDESSTLWTLRHGTRAWTRTADSGMTALYLTLSFSVAYASLVVEENS</sequence>
<gene>
    <name evidence="1" type="ORF">KHW66_04920</name>
</gene>
<organism evidence="1 2">
    <name type="scientific">Faecalibacterium prausnitzii</name>
    <dbReference type="NCBI Taxonomy" id="853"/>
    <lineage>
        <taxon>Bacteria</taxon>
        <taxon>Bacillati</taxon>
        <taxon>Bacillota</taxon>
        <taxon>Clostridia</taxon>
        <taxon>Eubacteriales</taxon>
        <taxon>Oscillospiraceae</taxon>
        <taxon>Faecalibacterium</taxon>
    </lineage>
</organism>
<proteinExistence type="predicted"/>
<dbReference type="AlphaFoldDB" id="A0A943IRW1"/>
<comment type="caution">
    <text evidence="1">The sequence shown here is derived from an EMBL/GenBank/DDBJ whole genome shotgun (WGS) entry which is preliminary data.</text>
</comment>
<dbReference type="Proteomes" id="UP000733372">
    <property type="component" value="Unassembled WGS sequence"/>
</dbReference>
<dbReference type="EMBL" id="JAGZAM010000007">
    <property type="protein sequence ID" value="MBS5687392.1"/>
    <property type="molecule type" value="Genomic_DNA"/>
</dbReference>
<evidence type="ECO:0000313" key="1">
    <source>
        <dbReference type="EMBL" id="MBS5687392.1"/>
    </source>
</evidence>
<accession>A0A943IRW1</accession>